<evidence type="ECO:0000256" key="2">
    <source>
        <dbReference type="ARBA" id="ARBA00022692"/>
    </source>
</evidence>
<organism evidence="7 8">
    <name type="scientific">Periplaneta americana</name>
    <name type="common">American cockroach</name>
    <name type="synonym">Blatta americana</name>
    <dbReference type="NCBI Taxonomy" id="6978"/>
    <lineage>
        <taxon>Eukaryota</taxon>
        <taxon>Metazoa</taxon>
        <taxon>Ecdysozoa</taxon>
        <taxon>Arthropoda</taxon>
        <taxon>Hexapoda</taxon>
        <taxon>Insecta</taxon>
        <taxon>Pterygota</taxon>
        <taxon>Neoptera</taxon>
        <taxon>Polyneoptera</taxon>
        <taxon>Dictyoptera</taxon>
        <taxon>Blattodea</taxon>
        <taxon>Blattoidea</taxon>
        <taxon>Blattidae</taxon>
        <taxon>Blattinae</taxon>
        <taxon>Periplaneta</taxon>
    </lineage>
</organism>
<evidence type="ECO:0000256" key="3">
    <source>
        <dbReference type="ARBA" id="ARBA00022989"/>
    </source>
</evidence>
<evidence type="ECO:0000313" key="7">
    <source>
        <dbReference type="EMBL" id="KAJ4440446.1"/>
    </source>
</evidence>
<name>A0ABQ8T383_PERAM</name>
<feature type="domain" description="ABC-2 type transporter transmembrane" evidence="6">
    <location>
        <begin position="4"/>
        <end position="79"/>
    </location>
</feature>
<comment type="caution">
    <text evidence="7">The sequence shown here is derived from an EMBL/GenBank/DDBJ whole genome shotgun (WGS) entry which is preliminary data.</text>
</comment>
<feature type="transmembrane region" description="Helical" evidence="5">
    <location>
        <begin position="121"/>
        <end position="140"/>
    </location>
</feature>
<sequence length="149" mass="17262">RLIYWFLYLFVTNSFIFFYTGCMLSALFESPDMASIVSVPIDLISLIMAGIFYNIRALPASIIWLKYLSQFYYSNEALAVLHWQEVGQIRCSNDTSLPCLENGQEILDEYGFETENLFKDLTALAIFYIVLHFVGFLSVWRRSKKSAAY</sequence>
<dbReference type="Proteomes" id="UP001148838">
    <property type="component" value="Unassembled WGS sequence"/>
</dbReference>
<evidence type="ECO:0000256" key="4">
    <source>
        <dbReference type="ARBA" id="ARBA00023136"/>
    </source>
</evidence>
<keyword evidence="2 5" id="KW-0812">Transmembrane</keyword>
<gene>
    <name evidence="7" type="ORF">ANN_08587</name>
</gene>
<dbReference type="Pfam" id="PF01061">
    <property type="entry name" value="ABC2_membrane"/>
    <property type="match status" value="1"/>
</dbReference>
<evidence type="ECO:0000256" key="1">
    <source>
        <dbReference type="ARBA" id="ARBA00004141"/>
    </source>
</evidence>
<feature type="non-terminal residue" evidence="7">
    <location>
        <position position="1"/>
    </location>
</feature>
<keyword evidence="3 5" id="KW-1133">Transmembrane helix</keyword>
<protein>
    <recommendedName>
        <fullName evidence="6">ABC-2 type transporter transmembrane domain-containing protein</fullName>
    </recommendedName>
</protein>
<reference evidence="7 8" key="1">
    <citation type="journal article" date="2022" name="Allergy">
        <title>Genome assembly and annotation of Periplaneta americana reveal a comprehensive cockroach allergen profile.</title>
        <authorList>
            <person name="Wang L."/>
            <person name="Xiong Q."/>
            <person name="Saelim N."/>
            <person name="Wang L."/>
            <person name="Nong W."/>
            <person name="Wan A.T."/>
            <person name="Shi M."/>
            <person name="Liu X."/>
            <person name="Cao Q."/>
            <person name="Hui J.H.L."/>
            <person name="Sookrung N."/>
            <person name="Leung T.F."/>
            <person name="Tungtrongchitr A."/>
            <person name="Tsui S.K.W."/>
        </authorList>
    </citation>
    <scope>NUCLEOTIDE SEQUENCE [LARGE SCALE GENOMIC DNA]</scope>
    <source>
        <strain evidence="7">PWHHKU_190912</strain>
    </source>
</reference>
<dbReference type="EMBL" id="JAJSOF020000017">
    <property type="protein sequence ID" value="KAJ4440446.1"/>
    <property type="molecule type" value="Genomic_DNA"/>
</dbReference>
<feature type="transmembrane region" description="Helical" evidence="5">
    <location>
        <begin position="35"/>
        <end position="55"/>
    </location>
</feature>
<keyword evidence="8" id="KW-1185">Reference proteome</keyword>
<accession>A0ABQ8T383</accession>
<evidence type="ECO:0000256" key="5">
    <source>
        <dbReference type="SAM" id="Phobius"/>
    </source>
</evidence>
<keyword evidence="4 5" id="KW-0472">Membrane</keyword>
<dbReference type="InterPro" id="IPR013525">
    <property type="entry name" value="ABC2_TM"/>
</dbReference>
<evidence type="ECO:0000313" key="8">
    <source>
        <dbReference type="Proteomes" id="UP001148838"/>
    </source>
</evidence>
<comment type="subcellular location">
    <subcellularLocation>
        <location evidence="1">Membrane</location>
        <topology evidence="1">Multi-pass membrane protein</topology>
    </subcellularLocation>
</comment>
<proteinExistence type="predicted"/>
<feature type="transmembrane region" description="Helical" evidence="5">
    <location>
        <begin position="6"/>
        <end position="28"/>
    </location>
</feature>
<evidence type="ECO:0000259" key="6">
    <source>
        <dbReference type="Pfam" id="PF01061"/>
    </source>
</evidence>